<feature type="domain" description="Nitroreductase" evidence="7">
    <location>
        <begin position="16"/>
        <end position="184"/>
    </location>
</feature>
<evidence type="ECO:0000259" key="7">
    <source>
        <dbReference type="Pfam" id="PF00881"/>
    </source>
</evidence>
<dbReference type="Pfam" id="PF00881">
    <property type="entry name" value="Nitroreductase"/>
    <property type="match status" value="1"/>
</dbReference>
<protein>
    <submittedName>
        <fullName evidence="8">Nitroreductase-like protein</fullName>
    </submittedName>
</protein>
<dbReference type="InterPro" id="IPR000415">
    <property type="entry name" value="Nitroreductase-like"/>
</dbReference>
<name>A0A9P8ZVH2_9PEZI</name>
<evidence type="ECO:0000256" key="5">
    <source>
        <dbReference type="ARBA" id="ARBA00023002"/>
    </source>
</evidence>
<dbReference type="SUPFAM" id="SSF55469">
    <property type="entry name" value="FMN-dependent nitroreductase-like"/>
    <property type="match status" value="1"/>
</dbReference>
<gene>
    <name evidence="8" type="ORF">BKA67DRAFT_661863</name>
</gene>
<reference evidence="8" key="1">
    <citation type="journal article" date="2021" name="Nat. Commun.">
        <title>Genetic determinants of endophytism in the Arabidopsis root mycobiome.</title>
        <authorList>
            <person name="Mesny F."/>
            <person name="Miyauchi S."/>
            <person name="Thiergart T."/>
            <person name="Pickel B."/>
            <person name="Atanasova L."/>
            <person name="Karlsson M."/>
            <person name="Huettel B."/>
            <person name="Barry K.W."/>
            <person name="Haridas S."/>
            <person name="Chen C."/>
            <person name="Bauer D."/>
            <person name="Andreopoulos W."/>
            <person name="Pangilinan J."/>
            <person name="LaButti K."/>
            <person name="Riley R."/>
            <person name="Lipzen A."/>
            <person name="Clum A."/>
            <person name="Drula E."/>
            <person name="Henrissat B."/>
            <person name="Kohler A."/>
            <person name="Grigoriev I.V."/>
            <person name="Martin F.M."/>
            <person name="Hacquard S."/>
        </authorList>
    </citation>
    <scope>NUCLEOTIDE SEQUENCE</scope>
    <source>
        <strain evidence="8">MPI-SDFR-AT-0073</strain>
    </source>
</reference>
<organism evidence="8 9">
    <name type="scientific">Truncatella angustata</name>
    <dbReference type="NCBI Taxonomy" id="152316"/>
    <lineage>
        <taxon>Eukaryota</taxon>
        <taxon>Fungi</taxon>
        <taxon>Dikarya</taxon>
        <taxon>Ascomycota</taxon>
        <taxon>Pezizomycotina</taxon>
        <taxon>Sordariomycetes</taxon>
        <taxon>Xylariomycetidae</taxon>
        <taxon>Amphisphaeriales</taxon>
        <taxon>Sporocadaceae</taxon>
        <taxon>Truncatella</taxon>
    </lineage>
</organism>
<dbReference type="GO" id="GO:0005737">
    <property type="term" value="C:cytoplasm"/>
    <property type="evidence" value="ECO:0007669"/>
    <property type="project" value="UniProtKB-SubCell"/>
</dbReference>
<keyword evidence="5" id="KW-0560">Oxidoreductase</keyword>
<accession>A0A9P8ZVH2</accession>
<dbReference type="RefSeq" id="XP_045955430.1">
    <property type="nucleotide sequence ID" value="XM_046107897.1"/>
</dbReference>
<dbReference type="Gene3D" id="3.40.109.10">
    <property type="entry name" value="NADH Oxidase"/>
    <property type="match status" value="1"/>
</dbReference>
<dbReference type="InterPro" id="IPR033877">
    <property type="entry name" value="Frm2/Hbn1"/>
</dbReference>
<evidence type="ECO:0000256" key="3">
    <source>
        <dbReference type="ARBA" id="ARBA00007118"/>
    </source>
</evidence>
<dbReference type="OrthoDB" id="2138173at2759"/>
<comment type="subcellular location">
    <subcellularLocation>
        <location evidence="2">Cytoplasm</location>
    </subcellularLocation>
    <subcellularLocation>
        <location evidence="1">Nucleus</location>
    </subcellularLocation>
</comment>
<evidence type="ECO:0000256" key="4">
    <source>
        <dbReference type="ARBA" id="ARBA00022490"/>
    </source>
</evidence>
<dbReference type="GO" id="GO:0005634">
    <property type="term" value="C:nucleus"/>
    <property type="evidence" value="ECO:0007669"/>
    <property type="project" value="UniProtKB-SubCell"/>
</dbReference>
<evidence type="ECO:0000313" key="8">
    <source>
        <dbReference type="EMBL" id="KAH6648923.1"/>
    </source>
</evidence>
<evidence type="ECO:0000256" key="6">
    <source>
        <dbReference type="ARBA" id="ARBA00023242"/>
    </source>
</evidence>
<dbReference type="Proteomes" id="UP000758603">
    <property type="component" value="Unassembled WGS sequence"/>
</dbReference>
<dbReference type="GO" id="GO:0016491">
    <property type="term" value="F:oxidoreductase activity"/>
    <property type="evidence" value="ECO:0007669"/>
    <property type="project" value="UniProtKB-KW"/>
</dbReference>
<dbReference type="EMBL" id="JAGPXC010000007">
    <property type="protein sequence ID" value="KAH6648923.1"/>
    <property type="molecule type" value="Genomic_DNA"/>
</dbReference>
<dbReference type="PANTHER" id="PTHR43035">
    <property type="entry name" value="FATTY ACID REPRESSION MUTANT PROTEIN 2-RELATED"/>
    <property type="match status" value="1"/>
</dbReference>
<comment type="caution">
    <text evidence="8">The sequence shown here is derived from an EMBL/GenBank/DDBJ whole genome shotgun (WGS) entry which is preliminary data.</text>
</comment>
<dbReference type="CDD" id="cd02140">
    <property type="entry name" value="Frm2-like"/>
    <property type="match status" value="1"/>
</dbReference>
<comment type="similarity">
    <text evidence="3">Belongs to the nitroreductase family.</text>
</comment>
<dbReference type="InterPro" id="IPR029479">
    <property type="entry name" value="Nitroreductase"/>
</dbReference>
<proteinExistence type="inferred from homology"/>
<dbReference type="AlphaFoldDB" id="A0A9P8ZVH2"/>
<evidence type="ECO:0000256" key="2">
    <source>
        <dbReference type="ARBA" id="ARBA00004496"/>
    </source>
</evidence>
<evidence type="ECO:0000256" key="1">
    <source>
        <dbReference type="ARBA" id="ARBA00004123"/>
    </source>
</evidence>
<dbReference type="FunFam" id="3.40.109.10:FF:000001">
    <property type="entry name" value="Nitroreductase family"/>
    <property type="match status" value="1"/>
</dbReference>
<evidence type="ECO:0000313" key="9">
    <source>
        <dbReference type="Proteomes" id="UP000758603"/>
    </source>
</evidence>
<sequence length="207" mass="22871">MSSSTPVSADSLIELIKNRRSHYPLSKDLTISKERIVDIVKQATLHVPSSFNAQSTRVVVLFGDDHERLWDITAEVLKGIVPEANWKPTGDKLNMFKASAGSILFFEESETVKKQQSDYPAYADKFPGWAAQSDGMLQHTLWVALEAEGLGANLQHYSPVIDQKVAAQWDVPSSWKLNAQLVFGGKTAPAGEKSFIPVEERVKVFGA</sequence>
<dbReference type="GeneID" id="70136788"/>
<keyword evidence="6" id="KW-0539">Nucleus</keyword>
<dbReference type="GO" id="GO:0034599">
    <property type="term" value="P:cellular response to oxidative stress"/>
    <property type="evidence" value="ECO:0007669"/>
    <property type="project" value="InterPro"/>
</dbReference>
<dbReference type="PANTHER" id="PTHR43035:SF1">
    <property type="entry name" value="FATTY ACID REPRESSION MUTANT PROTEIN 2-RELATED"/>
    <property type="match status" value="1"/>
</dbReference>
<keyword evidence="9" id="KW-1185">Reference proteome</keyword>
<keyword evidence="4" id="KW-0963">Cytoplasm</keyword>